<dbReference type="AlphaFoldDB" id="A0ABD2XAM9"/>
<feature type="region of interest" description="Disordered" evidence="1">
    <location>
        <begin position="37"/>
        <end position="71"/>
    </location>
</feature>
<dbReference type="Proteomes" id="UP001627154">
    <property type="component" value="Unassembled WGS sequence"/>
</dbReference>
<comment type="caution">
    <text evidence="2">The sequence shown here is derived from an EMBL/GenBank/DDBJ whole genome shotgun (WGS) entry which is preliminary data.</text>
</comment>
<proteinExistence type="predicted"/>
<dbReference type="EMBL" id="JBJJXI010000037">
    <property type="protein sequence ID" value="KAL3402125.1"/>
    <property type="molecule type" value="Genomic_DNA"/>
</dbReference>
<accession>A0ABD2XAM9</accession>
<organism evidence="2 3">
    <name type="scientific">Trichogramma kaykai</name>
    <dbReference type="NCBI Taxonomy" id="54128"/>
    <lineage>
        <taxon>Eukaryota</taxon>
        <taxon>Metazoa</taxon>
        <taxon>Ecdysozoa</taxon>
        <taxon>Arthropoda</taxon>
        <taxon>Hexapoda</taxon>
        <taxon>Insecta</taxon>
        <taxon>Pterygota</taxon>
        <taxon>Neoptera</taxon>
        <taxon>Endopterygota</taxon>
        <taxon>Hymenoptera</taxon>
        <taxon>Apocrita</taxon>
        <taxon>Proctotrupomorpha</taxon>
        <taxon>Chalcidoidea</taxon>
        <taxon>Trichogrammatidae</taxon>
        <taxon>Trichogramma</taxon>
    </lineage>
</organism>
<gene>
    <name evidence="2" type="ORF">TKK_004680</name>
</gene>
<evidence type="ECO:0000313" key="2">
    <source>
        <dbReference type="EMBL" id="KAL3402125.1"/>
    </source>
</evidence>
<protein>
    <submittedName>
        <fullName evidence="2">Uncharacterized protein</fullName>
    </submittedName>
</protein>
<reference evidence="2 3" key="1">
    <citation type="journal article" date="2024" name="bioRxiv">
        <title>A reference genome for Trichogramma kaykai: A tiny desert-dwelling parasitoid wasp with competing sex-ratio distorters.</title>
        <authorList>
            <person name="Culotta J."/>
            <person name="Lindsey A.R."/>
        </authorList>
    </citation>
    <scope>NUCLEOTIDE SEQUENCE [LARGE SCALE GENOMIC DNA]</scope>
    <source>
        <strain evidence="2 3">KSX58</strain>
    </source>
</reference>
<keyword evidence="3" id="KW-1185">Reference proteome</keyword>
<name>A0ABD2XAM9_9HYME</name>
<sequence>MRELLLRRSIHVQPMCYRAYKPYYILQTYNSLYRPRLAGSSNSEERKTEQASNSSSSSNDEMKGATMKCGN</sequence>
<evidence type="ECO:0000313" key="3">
    <source>
        <dbReference type="Proteomes" id="UP001627154"/>
    </source>
</evidence>
<evidence type="ECO:0000256" key="1">
    <source>
        <dbReference type="SAM" id="MobiDB-lite"/>
    </source>
</evidence>